<protein>
    <recommendedName>
        <fullName evidence="4">Lipoprotein SmpA/OmlA domain-containing protein</fullName>
    </recommendedName>
</protein>
<sequence length="154" mass="17529">MIILSLILAAPTSLAASKLMDQQRNQVDPQTLADNFRAKIIDTQESGTATTLNITELTNFAWDKLYLFGPYTSHTQINERLGYTWTRNSLRLLDDSLSLLVFVRDGKVVQFLDLTTGIQGDSTAFYTPERSVIQFSQMRSDKNQPYMQLLERSE</sequence>
<reference evidence="3" key="1">
    <citation type="submission" date="2016-05" db="EMBL/GenBank/DDBJ databases">
        <title>Paenibacillus oryzae. sp. nov., isolated from the rice root.</title>
        <authorList>
            <person name="Zhang J."/>
            <person name="Zhang X."/>
        </authorList>
    </citation>
    <scope>NUCLEOTIDE SEQUENCE [LARGE SCALE GENOMIC DNA]</scope>
    <source>
        <strain evidence="3">KCTC13222</strain>
    </source>
</reference>
<dbReference type="STRING" id="512399.A8709_06505"/>
<name>A0A1C0ZTD4_9BACL</name>
<dbReference type="EMBL" id="LYPC01000028">
    <property type="protein sequence ID" value="OCT11321.1"/>
    <property type="molecule type" value="Genomic_DNA"/>
</dbReference>
<feature type="signal peptide" evidence="1">
    <location>
        <begin position="1"/>
        <end position="15"/>
    </location>
</feature>
<keyword evidence="1" id="KW-0732">Signal</keyword>
<dbReference type="AlphaFoldDB" id="A0A1C0ZTD4"/>
<organism evidence="2 3">
    <name type="scientific">Paenibacillus pectinilyticus</name>
    <dbReference type="NCBI Taxonomy" id="512399"/>
    <lineage>
        <taxon>Bacteria</taxon>
        <taxon>Bacillati</taxon>
        <taxon>Bacillota</taxon>
        <taxon>Bacilli</taxon>
        <taxon>Bacillales</taxon>
        <taxon>Paenibacillaceae</taxon>
        <taxon>Paenibacillus</taxon>
    </lineage>
</organism>
<keyword evidence="3" id="KW-1185">Reference proteome</keyword>
<dbReference type="Proteomes" id="UP000093309">
    <property type="component" value="Unassembled WGS sequence"/>
</dbReference>
<feature type="chain" id="PRO_5008649471" description="Lipoprotein SmpA/OmlA domain-containing protein" evidence="1">
    <location>
        <begin position="16"/>
        <end position="154"/>
    </location>
</feature>
<comment type="caution">
    <text evidence="2">The sequence shown here is derived from an EMBL/GenBank/DDBJ whole genome shotgun (WGS) entry which is preliminary data.</text>
</comment>
<accession>A0A1C0ZTD4</accession>
<evidence type="ECO:0000313" key="3">
    <source>
        <dbReference type="Proteomes" id="UP000093309"/>
    </source>
</evidence>
<proteinExistence type="predicted"/>
<evidence type="ECO:0000256" key="1">
    <source>
        <dbReference type="SAM" id="SignalP"/>
    </source>
</evidence>
<evidence type="ECO:0008006" key="4">
    <source>
        <dbReference type="Google" id="ProtNLM"/>
    </source>
</evidence>
<gene>
    <name evidence="2" type="ORF">A8709_06505</name>
</gene>
<evidence type="ECO:0000313" key="2">
    <source>
        <dbReference type="EMBL" id="OCT11321.1"/>
    </source>
</evidence>